<evidence type="ECO:0000259" key="13">
    <source>
        <dbReference type="Pfam" id="PF03796"/>
    </source>
</evidence>
<keyword evidence="5" id="KW-0378">Hydrolase</keyword>
<dbReference type="GO" id="GO:0006269">
    <property type="term" value="P:DNA replication, synthesis of primer"/>
    <property type="evidence" value="ECO:0007669"/>
    <property type="project" value="UniProtKB-KW"/>
</dbReference>
<dbReference type="InterPro" id="IPR036185">
    <property type="entry name" value="DNA_heli_DnaB-like_N_sf"/>
</dbReference>
<evidence type="ECO:0000259" key="12">
    <source>
        <dbReference type="Pfam" id="PF00772"/>
    </source>
</evidence>
<gene>
    <name evidence="14" type="ORF">FBZ89_104398</name>
</gene>
<evidence type="ECO:0000313" key="14">
    <source>
        <dbReference type="EMBL" id="TWB22148.1"/>
    </source>
</evidence>
<dbReference type="Proteomes" id="UP000319859">
    <property type="component" value="Unassembled WGS sequence"/>
</dbReference>
<dbReference type="GO" id="GO:0043139">
    <property type="term" value="F:5'-3' DNA helicase activity"/>
    <property type="evidence" value="ECO:0007669"/>
    <property type="project" value="UniProtKB-EC"/>
</dbReference>
<dbReference type="Pfam" id="PF00772">
    <property type="entry name" value="DnaB"/>
    <property type="match status" value="1"/>
</dbReference>
<dbReference type="GO" id="GO:0005524">
    <property type="term" value="F:ATP binding"/>
    <property type="evidence" value="ECO:0007669"/>
    <property type="project" value="UniProtKB-KW"/>
</dbReference>
<feature type="domain" description="DNA helicase DnaB-like N-terminal" evidence="12">
    <location>
        <begin position="24"/>
        <end position="122"/>
    </location>
</feature>
<name>A0A560FKM9_9PROT</name>
<protein>
    <recommendedName>
        <fullName evidence="10">DNA 5'-3' helicase</fullName>
        <ecNumber evidence="10">5.6.2.3</ecNumber>
    </recommendedName>
</protein>
<evidence type="ECO:0000256" key="2">
    <source>
        <dbReference type="ARBA" id="ARBA00022515"/>
    </source>
</evidence>
<keyword evidence="4" id="KW-0547">Nucleotide-binding</keyword>
<dbReference type="RefSeq" id="WP_145749768.1">
    <property type="nucleotide sequence ID" value="NZ_VITN01000004.1"/>
</dbReference>
<dbReference type="OrthoDB" id="8456744at2"/>
<dbReference type="AlphaFoldDB" id="A0A560FKM9"/>
<evidence type="ECO:0000256" key="10">
    <source>
        <dbReference type="ARBA" id="ARBA00044969"/>
    </source>
</evidence>
<keyword evidence="9" id="KW-0413">Isomerase</keyword>
<keyword evidence="7" id="KW-0067">ATP-binding</keyword>
<keyword evidence="3" id="KW-0235">DNA replication</keyword>
<evidence type="ECO:0000256" key="7">
    <source>
        <dbReference type="ARBA" id="ARBA00022840"/>
    </source>
</evidence>
<evidence type="ECO:0000256" key="5">
    <source>
        <dbReference type="ARBA" id="ARBA00022801"/>
    </source>
</evidence>
<dbReference type="GO" id="GO:0016787">
    <property type="term" value="F:hydrolase activity"/>
    <property type="evidence" value="ECO:0007669"/>
    <property type="project" value="UniProtKB-KW"/>
</dbReference>
<dbReference type="InterPro" id="IPR007694">
    <property type="entry name" value="DNA_helicase_DnaB-like_C"/>
</dbReference>
<evidence type="ECO:0000256" key="1">
    <source>
        <dbReference type="ARBA" id="ARBA00008428"/>
    </source>
</evidence>
<sequence length="437" mass="46468">MTVADEISSTPAIQRLVAALACNDVEQMLLGALLNFPTAYSKALGRVDADDFFDPVHARLFAGIAERRGAGRMADAALMADMARALDGELRDHGGGIAYLAQVVSAACPPMAVPDYAAKVRDAARRRRLMDAGLTAMVAAVEGEDVNDTISATISAAESLIDGGGSRSRLEVLRAVVAGMERPAAVYATGLPKLDVAMGGGLEAGRVYAFAGKGKSGKSLLAGTISANLNRVGIPHAYIALEMGAQEIEMRSMARDLGVNSLSLRGNVPTGLVSRAGRYAADTPDHVRYVDLPGGTANRLRSEILTAKHRHGCIGVILDYWQLVGGRDRAVTEEEHLRRVAEWLAAAAKRLGIWVLVLAQLADDGEATAVSRTGLTRNADQIFFIRGDQDGNTRWMEMRASRFTPTADVGSRDRPAFVIEGPGPHFRDLSSLSSATF</sequence>
<proteinExistence type="inferred from homology"/>
<evidence type="ECO:0000256" key="11">
    <source>
        <dbReference type="ARBA" id="ARBA00048954"/>
    </source>
</evidence>
<comment type="caution">
    <text evidence="14">The sequence shown here is derived from an EMBL/GenBank/DDBJ whole genome shotgun (WGS) entry which is preliminary data.</text>
</comment>
<comment type="catalytic activity">
    <reaction evidence="11">
        <text>ATP + H2O = ADP + phosphate + H(+)</text>
        <dbReference type="Rhea" id="RHEA:13065"/>
        <dbReference type="ChEBI" id="CHEBI:15377"/>
        <dbReference type="ChEBI" id="CHEBI:15378"/>
        <dbReference type="ChEBI" id="CHEBI:30616"/>
        <dbReference type="ChEBI" id="CHEBI:43474"/>
        <dbReference type="ChEBI" id="CHEBI:456216"/>
        <dbReference type="EC" id="5.6.2.3"/>
    </reaction>
</comment>
<dbReference type="EC" id="5.6.2.3" evidence="10"/>
<evidence type="ECO:0000256" key="3">
    <source>
        <dbReference type="ARBA" id="ARBA00022705"/>
    </source>
</evidence>
<evidence type="ECO:0000256" key="9">
    <source>
        <dbReference type="ARBA" id="ARBA00023235"/>
    </source>
</evidence>
<dbReference type="Gene3D" id="1.10.860.10">
    <property type="entry name" value="DNAb Helicase, Chain A"/>
    <property type="match status" value="1"/>
</dbReference>
<feature type="domain" description="SF4 helicase" evidence="13">
    <location>
        <begin position="188"/>
        <end position="367"/>
    </location>
</feature>
<comment type="similarity">
    <text evidence="1">Belongs to the helicase family. DnaB subfamily.</text>
</comment>
<evidence type="ECO:0000256" key="6">
    <source>
        <dbReference type="ARBA" id="ARBA00022806"/>
    </source>
</evidence>
<dbReference type="InterPro" id="IPR027417">
    <property type="entry name" value="P-loop_NTPase"/>
</dbReference>
<dbReference type="EMBL" id="VITN01000004">
    <property type="protein sequence ID" value="TWB22148.1"/>
    <property type="molecule type" value="Genomic_DNA"/>
</dbReference>
<dbReference type="Pfam" id="PF03796">
    <property type="entry name" value="DnaB_C"/>
    <property type="match status" value="1"/>
</dbReference>
<dbReference type="InterPro" id="IPR007693">
    <property type="entry name" value="DNA_helicase_DnaB-like_N"/>
</dbReference>
<dbReference type="PANTHER" id="PTHR30153">
    <property type="entry name" value="REPLICATIVE DNA HELICASE DNAB"/>
    <property type="match status" value="1"/>
</dbReference>
<dbReference type="GO" id="GO:0005829">
    <property type="term" value="C:cytosol"/>
    <property type="evidence" value="ECO:0007669"/>
    <property type="project" value="TreeGrafter"/>
</dbReference>
<dbReference type="SUPFAM" id="SSF48024">
    <property type="entry name" value="N-terminal domain of DnaB helicase"/>
    <property type="match status" value="1"/>
</dbReference>
<dbReference type="InterPro" id="IPR016136">
    <property type="entry name" value="DNA_helicase_N/primase_C"/>
</dbReference>
<evidence type="ECO:0000256" key="4">
    <source>
        <dbReference type="ARBA" id="ARBA00022741"/>
    </source>
</evidence>
<organism evidence="14 15">
    <name type="scientific">Nitrospirillum amazonense</name>
    <dbReference type="NCBI Taxonomy" id="28077"/>
    <lineage>
        <taxon>Bacteria</taxon>
        <taxon>Pseudomonadati</taxon>
        <taxon>Pseudomonadota</taxon>
        <taxon>Alphaproteobacteria</taxon>
        <taxon>Rhodospirillales</taxon>
        <taxon>Azospirillaceae</taxon>
        <taxon>Nitrospirillum</taxon>
    </lineage>
</organism>
<reference evidence="14 15" key="1">
    <citation type="submission" date="2019-06" db="EMBL/GenBank/DDBJ databases">
        <title>Genomic Encyclopedia of Type Strains, Phase IV (KMG-V): Genome sequencing to study the core and pangenomes of soil and plant-associated prokaryotes.</title>
        <authorList>
            <person name="Whitman W."/>
        </authorList>
    </citation>
    <scope>NUCLEOTIDE SEQUENCE [LARGE SCALE GENOMIC DNA]</scope>
    <source>
        <strain evidence="14 15">BR 11880</strain>
    </source>
</reference>
<accession>A0A560FKM9</accession>
<dbReference type="Gene3D" id="3.40.50.300">
    <property type="entry name" value="P-loop containing nucleotide triphosphate hydrolases"/>
    <property type="match status" value="1"/>
</dbReference>
<keyword evidence="2" id="KW-0639">Primosome</keyword>
<dbReference type="SUPFAM" id="SSF52540">
    <property type="entry name" value="P-loop containing nucleoside triphosphate hydrolases"/>
    <property type="match status" value="1"/>
</dbReference>
<dbReference type="GO" id="GO:0003677">
    <property type="term" value="F:DNA binding"/>
    <property type="evidence" value="ECO:0007669"/>
    <property type="project" value="UniProtKB-KW"/>
</dbReference>
<dbReference type="PANTHER" id="PTHR30153:SF2">
    <property type="entry name" value="REPLICATIVE DNA HELICASE"/>
    <property type="match status" value="1"/>
</dbReference>
<evidence type="ECO:0000256" key="8">
    <source>
        <dbReference type="ARBA" id="ARBA00023125"/>
    </source>
</evidence>
<evidence type="ECO:0000313" key="15">
    <source>
        <dbReference type="Proteomes" id="UP000319859"/>
    </source>
</evidence>
<keyword evidence="8" id="KW-0238">DNA-binding</keyword>
<keyword evidence="6 14" id="KW-0347">Helicase</keyword>
<dbReference type="GO" id="GO:1990077">
    <property type="term" value="C:primosome complex"/>
    <property type="evidence" value="ECO:0007669"/>
    <property type="project" value="UniProtKB-KW"/>
</dbReference>